<comment type="caution">
    <text evidence="1">The sequence shown here is derived from an EMBL/GenBank/DDBJ whole genome shotgun (WGS) entry which is preliminary data.</text>
</comment>
<evidence type="ECO:0000313" key="2">
    <source>
        <dbReference type="Proteomes" id="UP000286100"/>
    </source>
</evidence>
<dbReference type="Gene3D" id="3.30.420.300">
    <property type="entry name" value="2-keto-3-deoxy-galactonokinase, substrate binding domain"/>
    <property type="match status" value="1"/>
</dbReference>
<dbReference type="GO" id="GO:0034194">
    <property type="term" value="P:D-galactonate catabolic process"/>
    <property type="evidence" value="ECO:0007669"/>
    <property type="project" value="InterPro"/>
</dbReference>
<dbReference type="Pfam" id="PF05035">
    <property type="entry name" value="DGOK"/>
    <property type="match status" value="1"/>
</dbReference>
<sequence length="291" mass="29945">MTGEFIAVDWGTTNRRAYLIDAAGAVVETVRDDRGILAVGAGGFAAEAEALRARYGRRPMLMAGMVGSNRGWHEVPYVGCPATIDDLARAAVWVEPGTVAIVPGVSTFADDRPDVMRGEEVQLLGAVAAAMTPDDALLCQPGTHCKWAWIKGGRIENFTTAMTGELFALLKAHSLLAAQLDGPVAANAEFLAGVEEARRGDLLASLFGVRAAAVLGQAAAGRGAAFVSGLLIGADVAARSGVAGGDIYLLADPGLGALYGAAINACGGAPHLIDSHAAFVAGIVEIWRKLP</sequence>
<keyword evidence="2" id="KW-1185">Reference proteome</keyword>
<gene>
    <name evidence="1" type="ORF">D3876_10470</name>
</gene>
<dbReference type="EMBL" id="QYUM01000003">
    <property type="protein sequence ID" value="RJF90634.1"/>
    <property type="molecule type" value="Genomic_DNA"/>
</dbReference>
<organism evidence="1 2">
    <name type="scientific">Sphingomonas cavernae</name>
    <dbReference type="NCBI Taxonomy" id="2320861"/>
    <lineage>
        <taxon>Bacteria</taxon>
        <taxon>Pseudomonadati</taxon>
        <taxon>Pseudomonadota</taxon>
        <taxon>Alphaproteobacteria</taxon>
        <taxon>Sphingomonadales</taxon>
        <taxon>Sphingomonadaceae</taxon>
        <taxon>Sphingomonas</taxon>
    </lineage>
</organism>
<accession>A0A418WKR3</accession>
<proteinExistence type="predicted"/>
<dbReference type="OrthoDB" id="256574at2"/>
<dbReference type="RefSeq" id="WP_119761988.1">
    <property type="nucleotide sequence ID" value="NZ_QYUM01000003.1"/>
</dbReference>
<dbReference type="GO" id="GO:0008671">
    <property type="term" value="F:2-dehydro-3-deoxygalactonokinase activity"/>
    <property type="evidence" value="ECO:0007669"/>
    <property type="project" value="InterPro"/>
</dbReference>
<keyword evidence="1" id="KW-0418">Kinase</keyword>
<dbReference type="CDD" id="cd24012">
    <property type="entry name" value="ASKHA_NBD_KDGal-kinase"/>
    <property type="match status" value="1"/>
</dbReference>
<reference evidence="1 2" key="1">
    <citation type="submission" date="2018-09" db="EMBL/GenBank/DDBJ databases">
        <authorList>
            <person name="Zhu H."/>
        </authorList>
    </citation>
    <scope>NUCLEOTIDE SEQUENCE [LARGE SCALE GENOMIC DNA]</scope>
    <source>
        <strain evidence="1 2">K2R01-6</strain>
    </source>
</reference>
<evidence type="ECO:0000313" key="1">
    <source>
        <dbReference type="EMBL" id="RJF90634.1"/>
    </source>
</evidence>
<dbReference type="InterPro" id="IPR042257">
    <property type="entry name" value="DGOK_C"/>
</dbReference>
<name>A0A418WKR3_9SPHN</name>
<dbReference type="AlphaFoldDB" id="A0A418WKR3"/>
<protein>
    <submittedName>
        <fullName evidence="1">2-dehydro-3-deoxygalactonokinase</fullName>
    </submittedName>
</protein>
<dbReference type="InterPro" id="IPR007729">
    <property type="entry name" value="DGOK"/>
</dbReference>
<dbReference type="Proteomes" id="UP000286100">
    <property type="component" value="Unassembled WGS sequence"/>
</dbReference>
<keyword evidence="1" id="KW-0808">Transferase</keyword>
<dbReference type="InterPro" id="IPR042258">
    <property type="entry name" value="DGOK_N"/>
</dbReference>
<dbReference type="Gene3D" id="3.30.420.310">
    <property type="entry name" value="2-keto-3-deoxy-galactonokinase, C-terminal domain"/>
    <property type="match status" value="1"/>
</dbReference>